<organism evidence="2 3">
    <name type="scientific">Penicillium subrubescens</name>
    <dbReference type="NCBI Taxonomy" id="1316194"/>
    <lineage>
        <taxon>Eukaryota</taxon>
        <taxon>Fungi</taxon>
        <taxon>Dikarya</taxon>
        <taxon>Ascomycota</taxon>
        <taxon>Pezizomycotina</taxon>
        <taxon>Eurotiomycetes</taxon>
        <taxon>Eurotiomycetidae</taxon>
        <taxon>Eurotiales</taxon>
        <taxon>Aspergillaceae</taxon>
        <taxon>Penicillium</taxon>
    </lineage>
</organism>
<evidence type="ECO:0000313" key="2">
    <source>
        <dbReference type="EMBL" id="OKO99566.1"/>
    </source>
</evidence>
<dbReference type="EMBL" id="MNBE01000656">
    <property type="protein sequence ID" value="OKO99566.1"/>
    <property type="molecule type" value="Genomic_DNA"/>
</dbReference>
<keyword evidence="3" id="KW-1185">Reference proteome</keyword>
<evidence type="ECO:0000256" key="1">
    <source>
        <dbReference type="ARBA" id="ARBA00029454"/>
    </source>
</evidence>
<dbReference type="STRING" id="1316194.A0A1Q5TH46"/>
<dbReference type="Gene3D" id="3.30.559.30">
    <property type="entry name" value="Nonribosomal peptide synthetase, condensation domain"/>
    <property type="match status" value="1"/>
</dbReference>
<dbReference type="Proteomes" id="UP000186955">
    <property type="component" value="Unassembled WGS sequence"/>
</dbReference>
<evidence type="ECO:0000313" key="3">
    <source>
        <dbReference type="Proteomes" id="UP000186955"/>
    </source>
</evidence>
<comment type="caution">
    <text evidence="2">The sequence shown here is derived from an EMBL/GenBank/DDBJ whole genome shotgun (WGS) entry which is preliminary data.</text>
</comment>
<accession>A0A1Q5TH46</accession>
<proteinExistence type="inferred from homology"/>
<gene>
    <name evidence="2" type="ORF">PENSUB_8411</name>
</gene>
<dbReference type="PANTHER" id="PTHR45398:SF1">
    <property type="entry name" value="ENZYME, PUTATIVE (JCVI)-RELATED"/>
    <property type="match status" value="1"/>
</dbReference>
<protein>
    <submittedName>
        <fullName evidence="2">Nonribosomal peptide synthetase 12</fullName>
    </submittedName>
</protein>
<sequence length="100" mass="11551">MPFHGWGYFTSRYNNPEGQEAFHSPATPEIVLNYSGLYQQLERKGALQQQTDELDGAISDIIKSARRFGLIEVSVGVRKGCVEFDISYNRHMERQEDIRR</sequence>
<dbReference type="PANTHER" id="PTHR45398">
    <property type="match status" value="1"/>
</dbReference>
<reference evidence="2 3" key="1">
    <citation type="submission" date="2016-10" db="EMBL/GenBank/DDBJ databases">
        <title>Genome sequence of the ascomycete fungus Penicillium subrubescens.</title>
        <authorList>
            <person name="De Vries R.P."/>
            <person name="Peng M."/>
            <person name="Dilokpimol A."/>
            <person name="Hilden K."/>
            <person name="Makela M.R."/>
            <person name="Grigoriev I."/>
            <person name="Riley R."/>
            <person name="Granchi Z."/>
        </authorList>
    </citation>
    <scope>NUCLEOTIDE SEQUENCE [LARGE SCALE GENOMIC DNA]</scope>
    <source>
        <strain evidence="2 3">CBS 132785</strain>
    </source>
</reference>
<comment type="similarity">
    <text evidence="1">Belongs to the NRP synthetase family.</text>
</comment>
<dbReference type="AlphaFoldDB" id="A0A1Q5TH46"/>
<name>A0A1Q5TH46_9EURO</name>